<dbReference type="AlphaFoldDB" id="A0A024WE82"/>
<gene>
    <name evidence="2" type="ORF">PFTANZ_00589</name>
</gene>
<evidence type="ECO:0000313" key="3">
    <source>
        <dbReference type="Proteomes" id="UP000030708"/>
    </source>
</evidence>
<feature type="region of interest" description="Disordered" evidence="1">
    <location>
        <begin position="192"/>
        <end position="239"/>
    </location>
</feature>
<organism evidence="2 3">
    <name type="scientific">Plasmodium falciparum Tanzania</name>
    <name type="common">2000708</name>
    <dbReference type="NCBI Taxonomy" id="1036725"/>
    <lineage>
        <taxon>Eukaryota</taxon>
        <taxon>Sar</taxon>
        <taxon>Alveolata</taxon>
        <taxon>Apicomplexa</taxon>
        <taxon>Aconoidasida</taxon>
        <taxon>Haemosporida</taxon>
        <taxon>Plasmodiidae</taxon>
        <taxon>Plasmodium</taxon>
        <taxon>Plasmodium (Laverania)</taxon>
    </lineage>
</organism>
<dbReference type="Proteomes" id="UP000030708">
    <property type="component" value="Unassembled WGS sequence"/>
</dbReference>
<accession>A0A024WE82</accession>
<reference evidence="2 3" key="1">
    <citation type="submission" date="2013-02" db="EMBL/GenBank/DDBJ databases">
        <title>The Genome Annotation of Plasmodium falciparum Tanzania (2000708).</title>
        <authorList>
            <consortium name="The Broad Institute Genome Sequencing Platform"/>
            <consortium name="The Broad Institute Genome Sequencing Center for Infectious Disease"/>
            <person name="Neafsey D."/>
            <person name="Hoffman S."/>
            <person name="Volkman S."/>
            <person name="Rosenthal P."/>
            <person name="Walker B."/>
            <person name="Young S.K."/>
            <person name="Zeng Q."/>
            <person name="Gargeya S."/>
            <person name="Fitzgerald M."/>
            <person name="Haas B."/>
            <person name="Abouelleil A."/>
            <person name="Allen A.W."/>
            <person name="Alvarado L."/>
            <person name="Arachchi H.M."/>
            <person name="Berlin A.M."/>
            <person name="Chapman S.B."/>
            <person name="Gainer-Dewar J."/>
            <person name="Goldberg J."/>
            <person name="Griggs A."/>
            <person name="Gujja S."/>
            <person name="Hansen M."/>
            <person name="Howarth C."/>
            <person name="Imamovic A."/>
            <person name="Ireland A."/>
            <person name="Larimer J."/>
            <person name="McCowan C."/>
            <person name="Murphy C."/>
            <person name="Pearson M."/>
            <person name="Poon T.W."/>
            <person name="Priest M."/>
            <person name="Roberts A."/>
            <person name="Saif S."/>
            <person name="Shea T."/>
            <person name="Sisk P."/>
            <person name="Sykes S."/>
            <person name="Wortman J."/>
            <person name="Nusbaum C."/>
            <person name="Birren B."/>
        </authorList>
    </citation>
    <scope>NUCLEOTIDE SEQUENCE [LARGE SCALE GENOMIC DNA]</scope>
    <source>
        <strain evidence="3">Tanzania (2000708)</strain>
    </source>
</reference>
<proteinExistence type="predicted"/>
<feature type="compositionally biased region" description="Basic and acidic residues" evidence="1">
    <location>
        <begin position="206"/>
        <end position="222"/>
    </location>
</feature>
<dbReference type="EMBL" id="KI926291">
    <property type="protein sequence ID" value="ETW38705.1"/>
    <property type="molecule type" value="Genomic_DNA"/>
</dbReference>
<sequence length="239" mass="28121">MKEDFIIQQLSKCSGSTHIMKRDKEEKIQSLKNVSLFSRTKEELKKKSKTKIEDIFNKNTYNITNVNILNNDNIQYPPFNTLNNNIKTCKINSQIMDKLKKKEEKRKYNNLLNSIVEKKSIDSSSSYFSDKFSKNKYKNYLLNKSSVYLKSKCHKESNLNLNLKKLEKLQKKMKNIKNISYLKKGNIESSDEYEQSGCDNYNDNNNDDKYDDHISDDNKNDDDNMSDDNMSDDNMMMIT</sequence>
<protein>
    <submittedName>
        <fullName evidence="2">Uncharacterized protein</fullName>
    </submittedName>
</protein>
<evidence type="ECO:0000313" key="2">
    <source>
        <dbReference type="EMBL" id="ETW38705.1"/>
    </source>
</evidence>
<reference evidence="2 3" key="2">
    <citation type="submission" date="2013-02" db="EMBL/GenBank/DDBJ databases">
        <title>The Genome Sequence of Plasmodium falciparum Tanzania (2000708).</title>
        <authorList>
            <consortium name="The Broad Institute Genome Sequencing Platform"/>
            <consortium name="The Broad Institute Genome Sequencing Center for Infectious Disease"/>
            <person name="Neafsey D."/>
            <person name="Cheeseman I."/>
            <person name="Volkman S."/>
            <person name="Adams J."/>
            <person name="Walker B."/>
            <person name="Young S.K."/>
            <person name="Zeng Q."/>
            <person name="Gargeya S."/>
            <person name="Fitzgerald M."/>
            <person name="Haas B."/>
            <person name="Abouelleil A."/>
            <person name="Alvarado L."/>
            <person name="Arachchi H.M."/>
            <person name="Berlin A.M."/>
            <person name="Chapman S.B."/>
            <person name="Dewar J."/>
            <person name="Goldberg J."/>
            <person name="Griggs A."/>
            <person name="Gujja S."/>
            <person name="Hansen M."/>
            <person name="Howarth C."/>
            <person name="Imamovic A."/>
            <person name="Larimer J."/>
            <person name="McCowan C."/>
            <person name="Murphy C."/>
            <person name="Neiman D."/>
            <person name="Pearson M."/>
            <person name="Priest M."/>
            <person name="Roberts A."/>
            <person name="Saif S."/>
            <person name="Shea T."/>
            <person name="Sisk P."/>
            <person name="Sykes S."/>
            <person name="Wortman J."/>
            <person name="Nusbaum C."/>
            <person name="Birren B."/>
        </authorList>
    </citation>
    <scope>NUCLEOTIDE SEQUENCE [LARGE SCALE GENOMIC DNA]</scope>
    <source>
        <strain evidence="3">Tanzania (2000708)</strain>
    </source>
</reference>
<name>A0A024WE82_PLAFA</name>
<evidence type="ECO:0000256" key="1">
    <source>
        <dbReference type="SAM" id="MobiDB-lite"/>
    </source>
</evidence>
<dbReference type="OrthoDB" id="378770at2759"/>
<dbReference type="eggNOG" id="ENOG502QXR2">
    <property type="taxonomic scope" value="Eukaryota"/>
</dbReference>